<keyword evidence="1" id="KW-0472">Membrane</keyword>
<accession>A0A1D1W1E1</accession>
<organism evidence="2 3">
    <name type="scientific">Ramazzottius varieornatus</name>
    <name type="common">Water bear</name>
    <name type="synonym">Tardigrade</name>
    <dbReference type="NCBI Taxonomy" id="947166"/>
    <lineage>
        <taxon>Eukaryota</taxon>
        <taxon>Metazoa</taxon>
        <taxon>Ecdysozoa</taxon>
        <taxon>Tardigrada</taxon>
        <taxon>Eutardigrada</taxon>
        <taxon>Parachela</taxon>
        <taxon>Hypsibioidea</taxon>
        <taxon>Ramazzottiidae</taxon>
        <taxon>Ramazzottius</taxon>
    </lineage>
</organism>
<evidence type="ECO:0000256" key="1">
    <source>
        <dbReference type="SAM" id="Phobius"/>
    </source>
</evidence>
<keyword evidence="1" id="KW-1133">Transmembrane helix</keyword>
<dbReference type="EMBL" id="BDGG01000013">
    <property type="protein sequence ID" value="GAV06503.1"/>
    <property type="molecule type" value="Genomic_DNA"/>
</dbReference>
<evidence type="ECO:0000313" key="3">
    <source>
        <dbReference type="Proteomes" id="UP000186922"/>
    </source>
</evidence>
<gene>
    <name evidence="2" type="primary">RvY_16478</name>
    <name evidence="2" type="synonym">RvY_16478.2</name>
    <name evidence="2" type="ORF">RvY_16478-2</name>
</gene>
<feature type="transmembrane region" description="Helical" evidence="1">
    <location>
        <begin position="48"/>
        <end position="67"/>
    </location>
</feature>
<comment type="caution">
    <text evidence="2">The sequence shown here is derived from an EMBL/GenBank/DDBJ whole genome shotgun (WGS) entry which is preliminary data.</text>
</comment>
<protein>
    <submittedName>
        <fullName evidence="2">Uncharacterized protein</fullName>
    </submittedName>
</protein>
<reference evidence="2 3" key="1">
    <citation type="journal article" date="2016" name="Nat. Commun.">
        <title>Extremotolerant tardigrade genome and improved radiotolerance of human cultured cells by tardigrade-unique protein.</title>
        <authorList>
            <person name="Hashimoto T."/>
            <person name="Horikawa D.D."/>
            <person name="Saito Y."/>
            <person name="Kuwahara H."/>
            <person name="Kozuka-Hata H."/>
            <person name="Shin-I T."/>
            <person name="Minakuchi Y."/>
            <person name="Ohishi K."/>
            <person name="Motoyama A."/>
            <person name="Aizu T."/>
            <person name="Enomoto A."/>
            <person name="Kondo K."/>
            <person name="Tanaka S."/>
            <person name="Hara Y."/>
            <person name="Koshikawa S."/>
            <person name="Sagara H."/>
            <person name="Miura T."/>
            <person name="Yokobori S."/>
            <person name="Miyagawa K."/>
            <person name="Suzuki Y."/>
            <person name="Kubo T."/>
            <person name="Oyama M."/>
            <person name="Kohara Y."/>
            <person name="Fujiyama A."/>
            <person name="Arakawa K."/>
            <person name="Katayama T."/>
            <person name="Toyoda A."/>
            <person name="Kunieda T."/>
        </authorList>
    </citation>
    <scope>NUCLEOTIDE SEQUENCE [LARGE SCALE GENOMIC DNA]</scope>
    <source>
        <strain evidence="2 3">YOKOZUNA-1</strain>
    </source>
</reference>
<sequence>MALDACAESFRGVREVLWPVPFPPPNEPACGFYGTRDQCRANDTSLEFSVTVGCSVLGSLLAAVFLMRIVQWKLKKRAAELHVWDLFQIGSKFLYSEVSKAKWASGRVQ</sequence>
<keyword evidence="1" id="KW-0812">Transmembrane</keyword>
<dbReference type="Proteomes" id="UP000186922">
    <property type="component" value="Unassembled WGS sequence"/>
</dbReference>
<evidence type="ECO:0000313" key="2">
    <source>
        <dbReference type="EMBL" id="GAV06503.1"/>
    </source>
</evidence>
<proteinExistence type="predicted"/>
<keyword evidence="3" id="KW-1185">Reference proteome</keyword>
<name>A0A1D1W1E1_RAMVA</name>
<dbReference type="AlphaFoldDB" id="A0A1D1W1E1"/>